<dbReference type="EMBL" id="WJQU01002610">
    <property type="protein sequence ID" value="KAJ6632663.1"/>
    <property type="molecule type" value="Genomic_DNA"/>
</dbReference>
<feature type="compositionally biased region" description="Polar residues" evidence="1">
    <location>
        <begin position="377"/>
        <end position="386"/>
    </location>
</feature>
<evidence type="ECO:0000313" key="2">
    <source>
        <dbReference type="EMBL" id="KAJ6632663.1"/>
    </source>
</evidence>
<name>A0A9Q0MJN3_9DIPT</name>
<dbReference type="OrthoDB" id="7737106at2759"/>
<organism evidence="2 3">
    <name type="scientific">Pseudolycoriella hygida</name>
    <dbReference type="NCBI Taxonomy" id="35572"/>
    <lineage>
        <taxon>Eukaryota</taxon>
        <taxon>Metazoa</taxon>
        <taxon>Ecdysozoa</taxon>
        <taxon>Arthropoda</taxon>
        <taxon>Hexapoda</taxon>
        <taxon>Insecta</taxon>
        <taxon>Pterygota</taxon>
        <taxon>Neoptera</taxon>
        <taxon>Endopterygota</taxon>
        <taxon>Diptera</taxon>
        <taxon>Nematocera</taxon>
        <taxon>Sciaroidea</taxon>
        <taxon>Sciaridae</taxon>
        <taxon>Pseudolycoriella</taxon>
    </lineage>
</organism>
<evidence type="ECO:0000256" key="1">
    <source>
        <dbReference type="SAM" id="MobiDB-lite"/>
    </source>
</evidence>
<protein>
    <submittedName>
        <fullName evidence="2">Uncharacterized protein</fullName>
    </submittedName>
</protein>
<accession>A0A9Q0MJN3</accession>
<proteinExistence type="predicted"/>
<keyword evidence="3" id="KW-1185">Reference proteome</keyword>
<dbReference type="Proteomes" id="UP001151699">
    <property type="component" value="Unassembled WGS sequence"/>
</dbReference>
<gene>
    <name evidence="2" type="ORF">Bhyg_15795</name>
</gene>
<sequence>MKICNLSEDKITSLMCILPFTYGLTVTNARADKVPSKLANNQDKRSLLIGDVSYSYSATDIGSDKGSHVKTITVIKNIGSPTFHKNPQHSHGEWDNSKKGFNFVFKFPEIPQIDTGTFFQTEKPKKVIPTKQPTDRHIPTFNTDFEANEVEYIQTEGEESKSVMIPPTAMTDSKKVDPPQASSTNGYRISTAYQNRLKNQRPSSDLIEDFSDYSMHNVKHLVDPIKVKDSLLKYSQNQSSLDLKKLANVELIKKDEKLDSYGNVVEKSQSLLDASQTSQRAYISPSLKKDKAPSQPSLTKIASTTKSNGLKFFSTTQRAYVAPKKLKTLDDSKAEKLVIKPSVESESIQKPLYSLQLNDGQSEQKYEFKPSPAKYQQPKNFNSPPKQLNEEKPIHSYSIRNPLTTSLPVQHNHKPKLHPKVQKYVAVPMDGDIPKHLSTMPKRYVRHHKVFDSKPPHSFMEPPF</sequence>
<feature type="region of interest" description="Disordered" evidence="1">
    <location>
        <begin position="359"/>
        <end position="390"/>
    </location>
</feature>
<reference evidence="2" key="1">
    <citation type="submission" date="2022-07" db="EMBL/GenBank/DDBJ databases">
        <authorList>
            <person name="Trinca V."/>
            <person name="Uliana J.V.C."/>
            <person name="Torres T.T."/>
            <person name="Ward R.J."/>
            <person name="Monesi N."/>
        </authorList>
    </citation>
    <scope>NUCLEOTIDE SEQUENCE</scope>
    <source>
        <strain evidence="2">HSMRA1968</strain>
        <tissue evidence="2">Whole embryos</tissue>
    </source>
</reference>
<dbReference type="AlphaFoldDB" id="A0A9Q0MJN3"/>
<evidence type="ECO:0000313" key="3">
    <source>
        <dbReference type="Proteomes" id="UP001151699"/>
    </source>
</evidence>
<comment type="caution">
    <text evidence="2">The sequence shown here is derived from an EMBL/GenBank/DDBJ whole genome shotgun (WGS) entry which is preliminary data.</text>
</comment>